<gene>
    <name evidence="1" type="ORF">N479_09875</name>
</gene>
<sequence>MTWFNSTNANATNGSNIIKINDNQSVANIRTSDALVLGAFAPVEISKAYVTTHGTFVELIKPWPNATQSQVPCVVLPTSGDFNTAVSALNNASKIVNDNYKAMLDWQTKTGSVQFNDLDENIQTVKTLRQMQSEIDAVNPHAWAMRKVEFEALRQLNLEKYAASGFVSFGSHYHSPPFYNKTNEGLWTDLTLPNILVSGPSDYGISHGKSNSKAPVIHIAGVITKIANLSSANAEQAIFKFAEAEHGARTYDTATGVSVTHSSQTIAFASETETNKVIANRADVWGFESFLREINDEDPFVYKHGLIQSHAPDINSVATADDMVRPASYFAWFKGDETSRGRGVNWQAASESQRIRIANDPENNIYFDDATSKFYQWCVRGRSFSGIGNGDWECLDVANYNGFIGFRSSKSMITAQGSNSDSGAAFTNNNVGLYAAELFDSFHDKSPMIRGVYSAFDNTNSFSECYFIVCGTINRLNSGVYHISLNPFGAALAADGKTFSETGVSLTTTADCFDTQKILSGSGSIASNKSGRPDGRFYDAIYASGQGGVCRDIRYSANGVSLKDFAAADLSVKAGEYHGAEKMRLTAFSKIIEIISPDSNYTLFRIDREHPFYNGAQKDGGLGDGTKPFGHAQSLFIYNVADKVIERTTSYDACFANNYGTTYDSKTVGRCNGGYQPRVGDIVLSMRGIESLNTLDISSLHTSTALDISVAGEYLHIDVMGIPADIMQFSGLKGGWIGSWISDLSISRKQLSKPVIGNVNNIQIIFSNGTTWSAGSQGYDFNTNTTDDWDPKNIALLCYNTKASSVANANYTTELYGGGFAVNNMTMGASPHSNFGALLCHDLIGKRPNLDGDDIYHTETLTSFTMRPELGCLWGSIKHNPVSTSGVNGSTGCKIVPVFSVENSQAFINYAYRELHHNGADWGDDGQINLVNGQSTVIDSNGKTVKVGTAQIKEALGWVK</sequence>
<name>A0A0F6AD98_9GAMM</name>
<dbReference type="AlphaFoldDB" id="A0A0F6AD98"/>
<protein>
    <submittedName>
        <fullName evidence="1">Uncharacterized protein</fullName>
    </submittedName>
</protein>
<dbReference type="RefSeq" id="WP_046355468.1">
    <property type="nucleotide sequence ID" value="NZ_AUXW01000138.1"/>
</dbReference>
<comment type="caution">
    <text evidence="1">The sequence shown here is derived from an EMBL/GenBank/DDBJ whole genome shotgun (WGS) entry which is preliminary data.</text>
</comment>
<proteinExistence type="predicted"/>
<reference evidence="1 2" key="1">
    <citation type="journal article" date="2015" name="BMC Genomics">
        <title>Genome mining reveals unlocked bioactive potential of marine Gram-negative bacteria.</title>
        <authorList>
            <person name="Machado H."/>
            <person name="Sonnenschein E.C."/>
            <person name="Melchiorsen J."/>
            <person name="Gram L."/>
        </authorList>
    </citation>
    <scope>NUCLEOTIDE SEQUENCE [LARGE SCALE GENOMIC DNA]</scope>
    <source>
        <strain evidence="1 2">S4054</strain>
    </source>
</reference>
<dbReference type="Proteomes" id="UP000033434">
    <property type="component" value="Unassembled WGS sequence"/>
</dbReference>
<evidence type="ECO:0000313" key="1">
    <source>
        <dbReference type="EMBL" id="KKE84197.1"/>
    </source>
</evidence>
<organism evidence="1 2">
    <name type="scientific">Pseudoalteromonas luteoviolacea S4054</name>
    <dbReference type="NCBI Taxonomy" id="1129367"/>
    <lineage>
        <taxon>Bacteria</taxon>
        <taxon>Pseudomonadati</taxon>
        <taxon>Pseudomonadota</taxon>
        <taxon>Gammaproteobacteria</taxon>
        <taxon>Alteromonadales</taxon>
        <taxon>Pseudoalteromonadaceae</taxon>
        <taxon>Pseudoalteromonas</taxon>
    </lineage>
</organism>
<dbReference type="PATRIC" id="fig|1129367.4.peg.1752"/>
<dbReference type="EMBL" id="AUXW01000138">
    <property type="protein sequence ID" value="KKE84197.1"/>
    <property type="molecule type" value="Genomic_DNA"/>
</dbReference>
<evidence type="ECO:0000313" key="2">
    <source>
        <dbReference type="Proteomes" id="UP000033434"/>
    </source>
</evidence>
<accession>A0A0F6AD98</accession>